<keyword evidence="2" id="KW-1185">Reference proteome</keyword>
<organism evidence="1 2">
    <name type="scientific">Caligus rogercresseyi</name>
    <name type="common">Sea louse</name>
    <dbReference type="NCBI Taxonomy" id="217165"/>
    <lineage>
        <taxon>Eukaryota</taxon>
        <taxon>Metazoa</taxon>
        <taxon>Ecdysozoa</taxon>
        <taxon>Arthropoda</taxon>
        <taxon>Crustacea</taxon>
        <taxon>Multicrustacea</taxon>
        <taxon>Hexanauplia</taxon>
        <taxon>Copepoda</taxon>
        <taxon>Siphonostomatoida</taxon>
        <taxon>Caligidae</taxon>
        <taxon>Caligus</taxon>
    </lineage>
</organism>
<dbReference type="AlphaFoldDB" id="A0A7T8KIZ0"/>
<proteinExistence type="predicted"/>
<evidence type="ECO:0000313" key="1">
    <source>
        <dbReference type="EMBL" id="QQP56761.1"/>
    </source>
</evidence>
<accession>A0A7T8KIZ0</accession>
<evidence type="ECO:0000313" key="2">
    <source>
        <dbReference type="Proteomes" id="UP000595437"/>
    </source>
</evidence>
<dbReference type="Proteomes" id="UP000595437">
    <property type="component" value="Chromosome 1"/>
</dbReference>
<name>A0A7T8KIZ0_CALRO</name>
<reference evidence="2" key="1">
    <citation type="submission" date="2021-01" db="EMBL/GenBank/DDBJ databases">
        <title>Caligus Genome Assembly.</title>
        <authorList>
            <person name="Gallardo-Escarate C."/>
        </authorList>
    </citation>
    <scope>NUCLEOTIDE SEQUENCE [LARGE SCALE GENOMIC DNA]</scope>
</reference>
<dbReference type="EMBL" id="CP045890">
    <property type="protein sequence ID" value="QQP56761.1"/>
    <property type="molecule type" value="Genomic_DNA"/>
</dbReference>
<protein>
    <submittedName>
        <fullName evidence="1">Uncharacterized protein</fullName>
    </submittedName>
</protein>
<gene>
    <name evidence="1" type="ORF">FKW44_001525</name>
</gene>
<sequence length="49" mass="5501">MGYWGFKPSPIVKIRSKEPPQMAILCPLGPRVPPAAKMGYWCFKPIAKL</sequence>